<feature type="chain" id="PRO_5047144047" evidence="2">
    <location>
        <begin position="32"/>
        <end position="536"/>
    </location>
</feature>
<evidence type="ECO:0000313" key="5">
    <source>
        <dbReference type="Proteomes" id="UP001552594"/>
    </source>
</evidence>
<dbReference type="PANTHER" id="PTHR44103">
    <property type="entry name" value="PROPROTEIN CONVERTASE P"/>
    <property type="match status" value="1"/>
</dbReference>
<feature type="signal peptide" evidence="2">
    <location>
        <begin position="1"/>
        <end position="31"/>
    </location>
</feature>
<organism evidence="4 5">
    <name type="scientific">Streptomyces orinoci</name>
    <name type="common">Streptoverticillium orinoci</name>
    <dbReference type="NCBI Taxonomy" id="67339"/>
    <lineage>
        <taxon>Bacteria</taxon>
        <taxon>Bacillati</taxon>
        <taxon>Actinomycetota</taxon>
        <taxon>Actinomycetes</taxon>
        <taxon>Kitasatosporales</taxon>
        <taxon>Streptomycetaceae</taxon>
        <taxon>Streptomyces</taxon>
    </lineage>
</organism>
<keyword evidence="5" id="KW-1185">Reference proteome</keyword>
<dbReference type="PROSITE" id="PS50240">
    <property type="entry name" value="TRYPSIN_DOM"/>
    <property type="match status" value="1"/>
</dbReference>
<reference evidence="4 5" key="1">
    <citation type="submission" date="2024-06" db="EMBL/GenBank/DDBJ databases">
        <title>The Natural Products Discovery Center: Release of the First 8490 Sequenced Strains for Exploring Actinobacteria Biosynthetic Diversity.</title>
        <authorList>
            <person name="Kalkreuter E."/>
            <person name="Kautsar S.A."/>
            <person name="Yang D."/>
            <person name="Bader C.D."/>
            <person name="Teijaro C.N."/>
            <person name="Fluegel L."/>
            <person name="Davis C.M."/>
            <person name="Simpson J.R."/>
            <person name="Lauterbach L."/>
            <person name="Steele A.D."/>
            <person name="Gui C."/>
            <person name="Meng S."/>
            <person name="Li G."/>
            <person name="Viehrig K."/>
            <person name="Ye F."/>
            <person name="Su P."/>
            <person name="Kiefer A.F."/>
            <person name="Nichols A."/>
            <person name="Cepeda A.J."/>
            <person name="Yan W."/>
            <person name="Fan B."/>
            <person name="Jiang Y."/>
            <person name="Adhikari A."/>
            <person name="Zheng C.-J."/>
            <person name="Schuster L."/>
            <person name="Cowan T.M."/>
            <person name="Smanski M.J."/>
            <person name="Chevrette M.G."/>
            <person name="De Carvalho L.P.S."/>
            <person name="Shen B."/>
        </authorList>
    </citation>
    <scope>NUCLEOTIDE SEQUENCE [LARGE SCALE GENOMIC DNA]</scope>
    <source>
        <strain evidence="4 5">NPDC052347</strain>
    </source>
</reference>
<keyword evidence="1 2" id="KW-0732">Signal</keyword>
<dbReference type="InterPro" id="IPR001314">
    <property type="entry name" value="Peptidase_S1A"/>
</dbReference>
<dbReference type="InterPro" id="IPR013517">
    <property type="entry name" value="FG-GAP"/>
</dbReference>
<dbReference type="EMBL" id="JBFAUK010000061">
    <property type="protein sequence ID" value="MEV5511295.1"/>
    <property type="molecule type" value="Genomic_DNA"/>
</dbReference>
<dbReference type="PANTHER" id="PTHR44103:SF1">
    <property type="entry name" value="PROPROTEIN CONVERTASE P"/>
    <property type="match status" value="1"/>
</dbReference>
<dbReference type="Proteomes" id="UP001552594">
    <property type="component" value="Unassembled WGS sequence"/>
</dbReference>
<dbReference type="SMART" id="SM00020">
    <property type="entry name" value="Tryp_SPc"/>
    <property type="match status" value="1"/>
</dbReference>
<dbReference type="SUPFAM" id="SSF69318">
    <property type="entry name" value="Integrin alpha N-terminal domain"/>
    <property type="match status" value="2"/>
</dbReference>
<dbReference type="PRINTS" id="PR00722">
    <property type="entry name" value="CHYMOTRYPSIN"/>
</dbReference>
<proteinExistence type="predicted"/>
<sequence>MSSRRTRAALAAGLLTASAAAAMMSTGTAHAVVGSTAKDGSYPFAAKLDIDTGNGGLRGCSAALVGPQWLVTAASCFAENPVQSTKVPAGAPKFRTTATIGRADLTRDTGTVVDVVELVPRDDRDLVLAKLAKPVTGIAPVKLGVNAPLIGEDIWVAGFGRTKDEWVPNNLHYAKFSVGTVQDGTIELAGKSDDAVVCQGDTGGPAFRDIGGSYELVAVNSRSWQGGCLGNESESRKGAVDTRVDDIADWVSKRVAPVAPKVPLGDYRVDINGDGKADYVTVDDNGSVHAYINKGGDGHGGWTDYGVIATGAPGGTPDRVRFADINGDGKADYLVVGDNGSVHAWINNGGDGHGGWKDAGVIATGITGVTPDQVRFADINGDGKADYLIVGKDGSIHAYINKGGDGHGGWTDYGVIATGAPGGTPDRVRFADINGDGKADYLVVGDNGSVHAWINNGGDGHGGWKDAGLIATGTAGVTPDQVRFADINGDGKADYLLVDDKGAVRAFLNKGGDGHGGWADYGKIATGAAAGYKVHM</sequence>
<evidence type="ECO:0000259" key="3">
    <source>
        <dbReference type="PROSITE" id="PS50240"/>
    </source>
</evidence>
<gene>
    <name evidence="4" type="ORF">AB0L16_33615</name>
</gene>
<evidence type="ECO:0000313" key="4">
    <source>
        <dbReference type="EMBL" id="MEV5511295.1"/>
    </source>
</evidence>
<dbReference type="InterPro" id="IPR043504">
    <property type="entry name" value="Peptidase_S1_PA_chymotrypsin"/>
</dbReference>
<dbReference type="Pfam" id="PF13517">
    <property type="entry name" value="FG-GAP_3"/>
    <property type="match status" value="2"/>
</dbReference>
<dbReference type="InterPro" id="IPR009003">
    <property type="entry name" value="Peptidase_S1_PA"/>
</dbReference>
<dbReference type="SUPFAM" id="SSF50494">
    <property type="entry name" value="Trypsin-like serine proteases"/>
    <property type="match status" value="1"/>
</dbReference>
<dbReference type="InterPro" id="IPR006311">
    <property type="entry name" value="TAT_signal"/>
</dbReference>
<evidence type="ECO:0000256" key="1">
    <source>
        <dbReference type="ARBA" id="ARBA00022729"/>
    </source>
</evidence>
<dbReference type="Pfam" id="PF00089">
    <property type="entry name" value="Trypsin"/>
    <property type="match status" value="1"/>
</dbReference>
<dbReference type="InterPro" id="IPR001254">
    <property type="entry name" value="Trypsin_dom"/>
</dbReference>
<name>A0ABV3K824_STRON</name>
<accession>A0ABV3K824</accession>
<evidence type="ECO:0000256" key="2">
    <source>
        <dbReference type="SAM" id="SignalP"/>
    </source>
</evidence>
<dbReference type="Gene3D" id="2.40.10.10">
    <property type="entry name" value="Trypsin-like serine proteases"/>
    <property type="match status" value="1"/>
</dbReference>
<dbReference type="PROSITE" id="PS51318">
    <property type="entry name" value="TAT"/>
    <property type="match status" value="1"/>
</dbReference>
<feature type="domain" description="Peptidase S1" evidence="3">
    <location>
        <begin position="32"/>
        <end position="256"/>
    </location>
</feature>
<dbReference type="InterPro" id="IPR028994">
    <property type="entry name" value="Integrin_alpha_N"/>
</dbReference>
<protein>
    <submittedName>
        <fullName evidence="4">FG-GAP-like repeat-containing protein</fullName>
    </submittedName>
</protein>
<comment type="caution">
    <text evidence="4">The sequence shown here is derived from an EMBL/GenBank/DDBJ whole genome shotgun (WGS) entry which is preliminary data.</text>
</comment>
<dbReference type="RefSeq" id="WP_161968645.1">
    <property type="nucleotide sequence ID" value="NZ_JBFAUK010000061.1"/>
</dbReference>